<dbReference type="EMBL" id="MT094310">
    <property type="protein sequence ID" value="QTJ26915.1"/>
    <property type="molecule type" value="Genomic_DNA"/>
</dbReference>
<feature type="region of interest" description="Disordered" evidence="9">
    <location>
        <begin position="643"/>
        <end position="772"/>
    </location>
</feature>
<keyword evidence="6" id="KW-0479">Metal-binding</keyword>
<keyword evidence="8" id="KW-0804">Transcription</keyword>
<keyword evidence="3 12" id="KW-0934">Plastid</keyword>
<evidence type="ECO:0000256" key="3">
    <source>
        <dbReference type="ARBA" id="ARBA00022640"/>
    </source>
</evidence>
<sequence>MAERANLVFHNKEIDGTGMKRLISRLIDHFGMGYTSHILDQLKTLGFHQATTTSISLGIEDLLTIPSKGWLVQDAEQQSFLLEKHYYYGAVHAVEKLRQSVEIWYATSEYLKQEMNSNFRITDPSNPVYLMSFSGARGNASQVHQLVGMRGLMADPQGQMIDLPIQSNLREGLSLTEYIISCYGARKGVVDTAVRTADAGYLTRRLVEVVQHIIVRRRDCGTIRGISVSPQNGMTEKLFVQTLIGRVLADDIYIGSRCIAARNQDIGIGLVNRFITAFRAQPFRAQPIYIRTPFTCRSTSWICQLCYGRSPTHSDLVELGEAVGIIAGQSIGEPGTQLTLRTFHTGGVFTGGTADLVRSPSNGKIQFNENLVHPTRTRHGQPAFLCYIDLHVTIQSQDILYSVNIPSKSLILVQNDQYVKSEQVIAEIRAGTSTLHFKERVQKHIYSESDGEMHWSTDVYHAPEYQYGNLRRLPKTSHLWILSVSMCRSSIASFSLHKDQDQMNTYSFSVDGRYIFDLSMANDQVRRRLLDTFDKKDREILDYSTPDRIMSNSHWNFIYPSIFQDNSDLLAKKRRNRFVIPLQYHQEQEKELISCLGISMEIPFMGVLRRKTIFAYFDDPRYRKDKKGSGIVKFRYRTLEDEYRTREEDSEDEYETLEDKYRIREDEYETLEEDQYGILEDEYETLEDEYGSPENEYRTREKDSEDEYGSPESKYRTREDEYGTLEEDSEDGYGNPGEGSEDKYGTLEEDSEENSEDEYESPEEDSILKKEGLIEHRGTKEFSLKYQKEVDRFFFILQELHILPRSSSLKVLDNSIIRVDTQLTKNTRSRLGGLVRVKRKKSHTELKIFSGDIHFPEEADKILGACLIPPERKKKDSKESKKRKNWVYVQRKKILKSKEKHFVSVRPAVAYEMDEGINLAKLFPQDLLQEEDNLQLRLVNFISHENSKLTQRIYHTNSQFVRTCLVVNWEQEEKEEARASLVEVRANDLIRDFLRIELVKSTISYTRRRYDRTSAGPIPHNRLDRANINSFYSKAKIESLSQHQEAIGTLLNRNKEYQSLMILSASNCSRIGLFKNSKYPLAIKESNPRIPIREIFGPLGAIVPSISNFSSSYYLLTHNQTLLKKYLFLDNLKQTFQVFQGLKYSLIDENQRISNFDSNIMLDPFHLNCHFLHHDSWKETSAIIYLGQFICENVCLFKSPKKKSGQIFIVNIDSFVIRAAKPYLATTGATVNGHYGEILYKGDRLVTFIYEKSRSSDITQGLPKVEQIFEARSIDSLSPNLERRIEDWNERIPRILGVPWGFLIGAELTIAQSRISLVNKIQKVYRSQGVQIHNRHIEIIIRQVTSKVRVSEDGMSNVFSPGELIGLLRAERAGRALDESIYYRAMLLGITRASLNTQSFISEASFQETARVLAKAALRGRIDWLKGLKENVVLGGIIPVGTGFQKFVYRSPQDKNLYFEIQKKNLFTSEMRDFLFLHTELVSSDSDVTNNFYETSQPPFTPIYTI</sequence>
<evidence type="ECO:0000256" key="4">
    <source>
        <dbReference type="ARBA" id="ARBA00022679"/>
    </source>
</evidence>
<dbReference type="Gene3D" id="1.10.1790.20">
    <property type="match status" value="1"/>
</dbReference>
<dbReference type="Gene3D" id="1.10.132.30">
    <property type="match status" value="1"/>
</dbReference>
<dbReference type="GO" id="GO:0003677">
    <property type="term" value="F:DNA binding"/>
    <property type="evidence" value="ECO:0007669"/>
    <property type="project" value="InterPro"/>
</dbReference>
<evidence type="ECO:0000256" key="5">
    <source>
        <dbReference type="ARBA" id="ARBA00022695"/>
    </source>
</evidence>
<dbReference type="SUPFAM" id="SSF64484">
    <property type="entry name" value="beta and beta-prime subunits of DNA dependent RNA-polymerase"/>
    <property type="match status" value="1"/>
</dbReference>
<dbReference type="GO" id="GO:0046872">
    <property type="term" value="F:metal ion binding"/>
    <property type="evidence" value="ECO:0007669"/>
    <property type="project" value="UniProtKB-KW"/>
</dbReference>
<evidence type="ECO:0000256" key="6">
    <source>
        <dbReference type="ARBA" id="ARBA00022723"/>
    </source>
</evidence>
<dbReference type="FunFam" id="1.10.132.30:FF:000002">
    <property type="entry name" value="DNA-directed RNA polymerase subunit beta"/>
    <property type="match status" value="1"/>
</dbReference>
<gene>
    <name evidence="12" type="primary">rpoC2</name>
    <name evidence="12" type="ORF">Brca_p017</name>
</gene>
<evidence type="ECO:0000256" key="2">
    <source>
        <dbReference type="ARBA" id="ARBA00022478"/>
    </source>
</evidence>
<keyword evidence="7" id="KW-0862">Zinc</keyword>
<dbReference type="Gene3D" id="1.10.150.390">
    <property type="match status" value="1"/>
</dbReference>
<dbReference type="GeneID" id="69244368"/>
<keyword evidence="5" id="KW-0548">Nucleotidyltransferase</keyword>
<evidence type="ECO:0000256" key="9">
    <source>
        <dbReference type="SAM" id="MobiDB-lite"/>
    </source>
</evidence>
<proteinExistence type="inferred from homology"/>
<geneLocation type="plastid" evidence="12"/>
<keyword evidence="2" id="KW-0240">DNA-directed RNA polymerase</keyword>
<reference evidence="12" key="1">
    <citation type="journal article" name="Mol. Phylogenet. Evol.">
        <title>A 313 plastome phylogenomic analysis of Pooideae: Exploring relationships among the largest subfamily of grasses.</title>
        <authorList>
            <person name="Orton L.M."/>
            <person name="Barbera P."/>
            <person name="Nissenbaum M.P."/>
            <person name="Peterson P.M."/>
            <person name="Quintanar A."/>
            <person name="Soreng R.J."/>
            <person name="Duvall M.R."/>
        </authorList>
    </citation>
    <scope>NUCLEOTIDE SEQUENCE</scope>
</reference>
<dbReference type="Pfam" id="PF04998">
    <property type="entry name" value="RNA_pol_Rpb1_5"/>
    <property type="match status" value="2"/>
</dbReference>
<dbReference type="RefSeq" id="YP_010243770.1">
    <property type="nucleotide sequence ID" value="NC_059960.1"/>
</dbReference>
<name>A0A8A6NRX7_9POAL</name>
<feature type="domain" description="RNA polymerase Rpb1" evidence="10">
    <location>
        <begin position="172"/>
        <end position="388"/>
    </location>
</feature>
<protein>
    <recommendedName>
        <fullName evidence="1">DNA-directed RNA polymerase</fullName>
        <ecNumber evidence="1">2.7.7.6</ecNumber>
    </recommendedName>
</protein>
<dbReference type="InterPro" id="IPR042102">
    <property type="entry name" value="RNA_pol_Rpb1_3_sf"/>
</dbReference>
<dbReference type="EC" id="2.7.7.6" evidence="1"/>
<dbReference type="InterPro" id="IPR050254">
    <property type="entry name" value="RNA_pol_beta''_euk"/>
</dbReference>
<dbReference type="InterPro" id="IPR012756">
    <property type="entry name" value="DNA-dir_RpoC2_beta_pp"/>
</dbReference>
<evidence type="ECO:0000259" key="10">
    <source>
        <dbReference type="Pfam" id="PF04998"/>
    </source>
</evidence>
<dbReference type="HAMAP" id="MF_01324">
    <property type="entry name" value="RNApol_bact_RpoC2"/>
    <property type="match status" value="1"/>
</dbReference>
<dbReference type="GO" id="GO:0003899">
    <property type="term" value="F:DNA-directed RNA polymerase activity"/>
    <property type="evidence" value="ECO:0007669"/>
    <property type="project" value="UniProtKB-EC"/>
</dbReference>
<organism evidence="12">
    <name type="scientific">Brylkinia caudata</name>
    <dbReference type="NCBI Taxonomy" id="545882"/>
    <lineage>
        <taxon>Eukaryota</taxon>
        <taxon>Viridiplantae</taxon>
        <taxon>Streptophyta</taxon>
        <taxon>Embryophyta</taxon>
        <taxon>Tracheophyta</taxon>
        <taxon>Spermatophyta</taxon>
        <taxon>Magnoliopsida</taxon>
        <taxon>Liliopsida</taxon>
        <taxon>Poales</taxon>
        <taxon>Poaceae</taxon>
        <taxon>BOP clade</taxon>
        <taxon>Pooideae</taxon>
        <taxon>Melicodae</taxon>
        <taxon>Brylkinieae</taxon>
        <taxon>Brylkinia</taxon>
    </lineage>
</organism>
<evidence type="ECO:0000259" key="11">
    <source>
        <dbReference type="Pfam" id="PF05000"/>
    </source>
</evidence>
<keyword evidence="4" id="KW-0808">Transferase</keyword>
<dbReference type="GO" id="GO:0000428">
    <property type="term" value="C:DNA-directed RNA polymerase complex"/>
    <property type="evidence" value="ECO:0007669"/>
    <property type="project" value="UniProtKB-KW"/>
</dbReference>
<dbReference type="Gene3D" id="1.10.274.100">
    <property type="entry name" value="RNA polymerase Rpb1, domain 3"/>
    <property type="match status" value="1"/>
</dbReference>
<dbReference type="PANTHER" id="PTHR34995">
    <property type="entry name" value="DNA-DIRECTED RNA POLYMERASE SUBUNIT BETA"/>
    <property type="match status" value="1"/>
</dbReference>
<dbReference type="NCBIfam" id="TIGR02388">
    <property type="entry name" value="rpoC2_cyan"/>
    <property type="match status" value="1"/>
</dbReference>
<feature type="compositionally biased region" description="Acidic residues" evidence="9">
    <location>
        <begin position="722"/>
        <end position="731"/>
    </location>
</feature>
<feature type="domain" description="RNA polymerase Rpb1" evidence="10">
    <location>
        <begin position="1308"/>
        <end position="1394"/>
    </location>
</feature>
<dbReference type="InterPro" id="IPR007083">
    <property type="entry name" value="RNA_pol_Rpb1_4"/>
</dbReference>
<feature type="compositionally biased region" description="Acidic residues" evidence="9">
    <location>
        <begin position="666"/>
        <end position="691"/>
    </location>
</feature>
<evidence type="ECO:0000256" key="8">
    <source>
        <dbReference type="ARBA" id="ARBA00023163"/>
    </source>
</evidence>
<dbReference type="CDD" id="cd02655">
    <property type="entry name" value="RNAP_beta'_C"/>
    <property type="match status" value="1"/>
</dbReference>
<accession>A0A8A6NRX7</accession>
<dbReference type="GO" id="GO:0006351">
    <property type="term" value="P:DNA-templated transcription"/>
    <property type="evidence" value="ECO:0007669"/>
    <property type="project" value="InterPro"/>
</dbReference>
<feature type="domain" description="RNA polymerase Rpb1" evidence="11">
    <location>
        <begin position="93"/>
        <end position="157"/>
    </location>
</feature>
<dbReference type="InterPro" id="IPR038120">
    <property type="entry name" value="Rpb1_funnel_sf"/>
</dbReference>
<evidence type="ECO:0000256" key="7">
    <source>
        <dbReference type="ARBA" id="ARBA00022833"/>
    </source>
</evidence>
<evidence type="ECO:0000256" key="1">
    <source>
        <dbReference type="ARBA" id="ARBA00012418"/>
    </source>
</evidence>
<dbReference type="Pfam" id="PF05000">
    <property type="entry name" value="RNA_pol_Rpb1_4"/>
    <property type="match status" value="1"/>
</dbReference>
<evidence type="ECO:0000313" key="12">
    <source>
        <dbReference type="EMBL" id="QTJ26915.1"/>
    </source>
</evidence>
<feature type="compositionally biased region" description="Acidic residues" evidence="9">
    <location>
        <begin position="747"/>
        <end position="765"/>
    </location>
</feature>
<dbReference type="InterPro" id="IPR007081">
    <property type="entry name" value="RNA_pol_Rpb1_5"/>
</dbReference>
<dbReference type="PANTHER" id="PTHR34995:SF1">
    <property type="entry name" value="DNA-DIRECTED RNA POLYMERASE SUBUNIT BETA"/>
    <property type="match status" value="1"/>
</dbReference>